<feature type="region of interest" description="Disordered" evidence="1">
    <location>
        <begin position="35"/>
        <end position="57"/>
    </location>
</feature>
<reference evidence="3" key="1">
    <citation type="submission" date="2021-01" db="EMBL/GenBank/DDBJ databases">
        <title>Caligus Genome Assembly.</title>
        <authorList>
            <person name="Gallardo-Escarate C."/>
        </authorList>
    </citation>
    <scope>NUCLEOTIDE SEQUENCE [LARGE SCALE GENOMIC DNA]</scope>
</reference>
<organism evidence="2 3">
    <name type="scientific">Caligus rogercresseyi</name>
    <name type="common">Sea louse</name>
    <dbReference type="NCBI Taxonomy" id="217165"/>
    <lineage>
        <taxon>Eukaryota</taxon>
        <taxon>Metazoa</taxon>
        <taxon>Ecdysozoa</taxon>
        <taxon>Arthropoda</taxon>
        <taxon>Crustacea</taxon>
        <taxon>Multicrustacea</taxon>
        <taxon>Hexanauplia</taxon>
        <taxon>Copepoda</taxon>
        <taxon>Siphonostomatoida</taxon>
        <taxon>Caligidae</taxon>
        <taxon>Caligus</taxon>
    </lineage>
</organism>
<protein>
    <submittedName>
        <fullName evidence="2">Uncharacterized protein</fullName>
    </submittedName>
</protein>
<dbReference type="EMBL" id="CP045903">
    <property type="protein sequence ID" value="QQP39450.1"/>
    <property type="molecule type" value="Genomic_DNA"/>
</dbReference>
<proteinExistence type="predicted"/>
<evidence type="ECO:0000313" key="2">
    <source>
        <dbReference type="EMBL" id="QQP39450.1"/>
    </source>
</evidence>
<dbReference type="Proteomes" id="UP000595437">
    <property type="component" value="Chromosome 14"/>
</dbReference>
<dbReference type="AlphaFoldDB" id="A0A7T8GXU3"/>
<gene>
    <name evidence="2" type="ORF">FKW44_020335</name>
</gene>
<accession>A0A7T8GXU3</accession>
<evidence type="ECO:0000256" key="1">
    <source>
        <dbReference type="SAM" id="MobiDB-lite"/>
    </source>
</evidence>
<name>A0A7T8GXU3_CALRO</name>
<sequence>MSVPGTSAPQDADSARERSWAVFFKEAGDLCHFPDDNGTLHVGLRRPQTWPSQRRKN</sequence>
<evidence type="ECO:0000313" key="3">
    <source>
        <dbReference type="Proteomes" id="UP000595437"/>
    </source>
</evidence>
<keyword evidence="3" id="KW-1185">Reference proteome</keyword>